<protein>
    <recommendedName>
        <fullName evidence="5">Adhesin</fullName>
    </recommendedName>
</protein>
<gene>
    <name evidence="3" type="ORF">QVZ43_03995</name>
</gene>
<sequence>MKEFKRSALVAAVLGGGLALSGCGGSGSSSSSNTGEVGGGTDGGTSTTQATTGTFLDSAVEGLRYVTPTKTGLTNANGEFEYEEGEIVFFLLGNSLIGSAFASDVMTPLDMVNEASHEEKLSNVLRFLQSLDEDGNPDNGIKISETVRNQAEISGVEVDFDKSTSEFEAQTSVDNVLSADNKTLVTADTAFAHFKQTLAQASDKTIDLKGTWNTRTTFERDGQKCATTATTTVIFDEEGYTETGNELSSSLTIDGVSCSTNTAENSGSKVLYASAPDDLPAKGCDQGVCDYSELNKVFDNWEAGSWVDAPDPNAQEQEFSVVKVKYDAGTGTIIRTKTDKQRVRDASSGEVYATNVWGTFTTVYTPKEAADYTKSMIGTWDVTFSNLECPDVTATQTLVYSETGIQVSGQELNLNNGVCELESVSGTFAYNDPELPEDFCGPVCSYEDLNKSYFDQSEEVRLSHVRGTDVINRTKGYSHRQIWRKVN</sequence>
<keyword evidence="4" id="KW-1185">Reference proteome</keyword>
<feature type="region of interest" description="Disordered" evidence="1">
    <location>
        <begin position="22"/>
        <end position="51"/>
    </location>
</feature>
<dbReference type="PROSITE" id="PS51257">
    <property type="entry name" value="PROKAR_LIPOPROTEIN"/>
    <property type="match status" value="1"/>
</dbReference>
<evidence type="ECO:0000313" key="3">
    <source>
        <dbReference type="EMBL" id="MDO3720871.1"/>
    </source>
</evidence>
<reference evidence="3" key="1">
    <citation type="submission" date="2023-07" db="EMBL/GenBank/DDBJ databases">
        <title>Marinobacter sp. chi1 genome sequencing and assembly.</title>
        <authorList>
            <person name="Park S."/>
        </authorList>
    </citation>
    <scope>NUCLEOTIDE SEQUENCE</scope>
    <source>
        <strain evidence="3">Chi1</strain>
    </source>
</reference>
<name>A0ABT8VXZ7_9GAMM</name>
<dbReference type="Proteomes" id="UP001168640">
    <property type="component" value="Unassembled WGS sequence"/>
</dbReference>
<evidence type="ECO:0000256" key="1">
    <source>
        <dbReference type="SAM" id="MobiDB-lite"/>
    </source>
</evidence>
<evidence type="ECO:0008006" key="5">
    <source>
        <dbReference type="Google" id="ProtNLM"/>
    </source>
</evidence>
<feature type="chain" id="PRO_5045959345" description="Adhesin" evidence="2">
    <location>
        <begin position="22"/>
        <end position="487"/>
    </location>
</feature>
<evidence type="ECO:0000313" key="4">
    <source>
        <dbReference type="Proteomes" id="UP001168640"/>
    </source>
</evidence>
<keyword evidence="2" id="KW-0732">Signal</keyword>
<dbReference type="RefSeq" id="WP_302908962.1">
    <property type="nucleotide sequence ID" value="NZ_JAUMIS010000001.1"/>
</dbReference>
<comment type="caution">
    <text evidence="3">The sequence shown here is derived from an EMBL/GenBank/DDBJ whole genome shotgun (WGS) entry which is preliminary data.</text>
</comment>
<evidence type="ECO:0000256" key="2">
    <source>
        <dbReference type="SAM" id="SignalP"/>
    </source>
</evidence>
<feature type="signal peptide" evidence="2">
    <location>
        <begin position="1"/>
        <end position="21"/>
    </location>
</feature>
<dbReference type="EMBL" id="JAUMIS010000001">
    <property type="protein sequence ID" value="MDO3720871.1"/>
    <property type="molecule type" value="Genomic_DNA"/>
</dbReference>
<organism evidence="3 4">
    <name type="scientific">Marinobacter suaedae</name>
    <dbReference type="NCBI Taxonomy" id="3057675"/>
    <lineage>
        <taxon>Bacteria</taxon>
        <taxon>Pseudomonadati</taxon>
        <taxon>Pseudomonadota</taxon>
        <taxon>Gammaproteobacteria</taxon>
        <taxon>Pseudomonadales</taxon>
        <taxon>Marinobacteraceae</taxon>
        <taxon>Marinobacter</taxon>
    </lineage>
</organism>
<proteinExistence type="predicted"/>
<accession>A0ABT8VXZ7</accession>